<comment type="caution">
    <text evidence="1">The sequence shown here is derived from an EMBL/GenBank/DDBJ whole genome shotgun (WGS) entry which is preliminary data.</text>
</comment>
<keyword evidence="2" id="KW-1185">Reference proteome</keyword>
<sequence length="99" mass="11213">MSSLPSTTTLARNRPVDPMSVSMTLMTWIKWTTSSRNGPSDVSVGEKVESRVREYTELELFVIVRWSERMMIEAVIPPEKKGTIADLTGGCGRRSYRFL</sequence>
<evidence type="ECO:0000313" key="2">
    <source>
        <dbReference type="Proteomes" id="UP001062846"/>
    </source>
</evidence>
<accession>A0ACC0MPL5</accession>
<dbReference type="Proteomes" id="UP001062846">
    <property type="component" value="Chromosome 8"/>
</dbReference>
<protein>
    <submittedName>
        <fullName evidence="1">Uncharacterized protein</fullName>
    </submittedName>
</protein>
<gene>
    <name evidence="1" type="ORF">RHMOL_Rhmol08G0174100</name>
</gene>
<name>A0ACC0MPL5_RHOML</name>
<evidence type="ECO:0000313" key="1">
    <source>
        <dbReference type="EMBL" id="KAI8542875.1"/>
    </source>
</evidence>
<dbReference type="EMBL" id="CM046395">
    <property type="protein sequence ID" value="KAI8542875.1"/>
    <property type="molecule type" value="Genomic_DNA"/>
</dbReference>
<proteinExistence type="predicted"/>
<reference evidence="1" key="1">
    <citation type="submission" date="2022-02" db="EMBL/GenBank/DDBJ databases">
        <title>Plant Genome Project.</title>
        <authorList>
            <person name="Zhang R.-G."/>
        </authorList>
    </citation>
    <scope>NUCLEOTIDE SEQUENCE</scope>
    <source>
        <strain evidence="1">AT1</strain>
    </source>
</reference>
<organism evidence="1 2">
    <name type="scientific">Rhododendron molle</name>
    <name type="common">Chinese azalea</name>
    <name type="synonym">Azalea mollis</name>
    <dbReference type="NCBI Taxonomy" id="49168"/>
    <lineage>
        <taxon>Eukaryota</taxon>
        <taxon>Viridiplantae</taxon>
        <taxon>Streptophyta</taxon>
        <taxon>Embryophyta</taxon>
        <taxon>Tracheophyta</taxon>
        <taxon>Spermatophyta</taxon>
        <taxon>Magnoliopsida</taxon>
        <taxon>eudicotyledons</taxon>
        <taxon>Gunneridae</taxon>
        <taxon>Pentapetalae</taxon>
        <taxon>asterids</taxon>
        <taxon>Ericales</taxon>
        <taxon>Ericaceae</taxon>
        <taxon>Ericoideae</taxon>
        <taxon>Rhodoreae</taxon>
        <taxon>Rhododendron</taxon>
    </lineage>
</organism>